<feature type="non-terminal residue" evidence="2">
    <location>
        <position position="1"/>
    </location>
</feature>
<feature type="region of interest" description="Disordered" evidence="1">
    <location>
        <begin position="83"/>
        <end position="126"/>
    </location>
</feature>
<sequence>VRGHHDIIADNGAHHSSYGDHASKSYHDTGAHGASGHSAHGAHSKHGGHGYGSHGHLSSGHGGHVSSGLGGYAAGHGVAGYPVVHGGYPTGHGAGYSTGYGSSHGYSKKEKLIDAPSANSRQRRWT</sequence>
<dbReference type="EMBL" id="CAXIEN010000295">
    <property type="protein sequence ID" value="CAL1291914.1"/>
    <property type="molecule type" value="Genomic_DNA"/>
</dbReference>
<gene>
    <name evidence="2" type="ORF">LARSCL_LOCUS17358</name>
</gene>
<name>A0AAV2B8I5_9ARAC</name>
<dbReference type="Proteomes" id="UP001497382">
    <property type="component" value="Unassembled WGS sequence"/>
</dbReference>
<accession>A0AAV2B8I5</accession>
<comment type="caution">
    <text evidence="2">The sequence shown here is derived from an EMBL/GenBank/DDBJ whole genome shotgun (WGS) entry which is preliminary data.</text>
</comment>
<feature type="compositionally biased region" description="Gly residues" evidence="1">
    <location>
        <begin position="60"/>
        <end position="71"/>
    </location>
</feature>
<feature type="region of interest" description="Disordered" evidence="1">
    <location>
        <begin position="1"/>
        <end position="71"/>
    </location>
</feature>
<organism evidence="2 3">
    <name type="scientific">Larinioides sclopetarius</name>
    <dbReference type="NCBI Taxonomy" id="280406"/>
    <lineage>
        <taxon>Eukaryota</taxon>
        <taxon>Metazoa</taxon>
        <taxon>Ecdysozoa</taxon>
        <taxon>Arthropoda</taxon>
        <taxon>Chelicerata</taxon>
        <taxon>Arachnida</taxon>
        <taxon>Araneae</taxon>
        <taxon>Araneomorphae</taxon>
        <taxon>Entelegynae</taxon>
        <taxon>Araneoidea</taxon>
        <taxon>Araneidae</taxon>
        <taxon>Larinioides</taxon>
    </lineage>
</organism>
<proteinExistence type="predicted"/>
<evidence type="ECO:0000313" key="2">
    <source>
        <dbReference type="EMBL" id="CAL1291914.1"/>
    </source>
</evidence>
<keyword evidence="3" id="KW-1185">Reference proteome</keyword>
<protein>
    <submittedName>
        <fullName evidence="2">Uncharacterized protein</fullName>
    </submittedName>
</protein>
<feature type="compositionally biased region" description="Gly residues" evidence="1">
    <location>
        <begin position="88"/>
        <end position="98"/>
    </location>
</feature>
<evidence type="ECO:0000256" key="1">
    <source>
        <dbReference type="SAM" id="MobiDB-lite"/>
    </source>
</evidence>
<evidence type="ECO:0000313" key="3">
    <source>
        <dbReference type="Proteomes" id="UP001497382"/>
    </source>
</evidence>
<feature type="compositionally biased region" description="Basic and acidic residues" evidence="1">
    <location>
        <begin position="17"/>
        <end position="30"/>
    </location>
</feature>
<dbReference type="AlphaFoldDB" id="A0AAV2B8I5"/>
<reference evidence="2 3" key="1">
    <citation type="submission" date="2024-04" db="EMBL/GenBank/DDBJ databases">
        <authorList>
            <person name="Rising A."/>
            <person name="Reimegard J."/>
            <person name="Sonavane S."/>
            <person name="Akerstrom W."/>
            <person name="Nylinder S."/>
            <person name="Hedman E."/>
            <person name="Kallberg Y."/>
        </authorList>
    </citation>
    <scope>NUCLEOTIDE SEQUENCE [LARGE SCALE GENOMIC DNA]</scope>
</reference>